<dbReference type="AlphaFoldDB" id="A0A853JCB4"/>
<comment type="caution">
    <text evidence="2">The sequence shown here is derived from an EMBL/GenBank/DDBJ whole genome shotgun (WGS) entry which is preliminary data.</text>
</comment>
<dbReference type="Pfam" id="PF04168">
    <property type="entry name" value="Alpha-E"/>
    <property type="match status" value="1"/>
</dbReference>
<evidence type="ECO:0000259" key="1">
    <source>
        <dbReference type="Pfam" id="PF04168"/>
    </source>
</evidence>
<evidence type="ECO:0000313" key="2">
    <source>
        <dbReference type="EMBL" id="NZA26485.1"/>
    </source>
</evidence>
<dbReference type="InterPro" id="IPR007296">
    <property type="entry name" value="DUF403"/>
</dbReference>
<evidence type="ECO:0000313" key="3">
    <source>
        <dbReference type="Proteomes" id="UP000578091"/>
    </source>
</evidence>
<dbReference type="PANTHER" id="PTHR34595">
    <property type="entry name" value="BLR5612 PROTEIN"/>
    <property type="match status" value="1"/>
</dbReference>
<keyword evidence="3" id="KW-1185">Reference proteome</keyword>
<dbReference type="PANTHER" id="PTHR34595:SF7">
    <property type="entry name" value="SLL1039 PROTEIN"/>
    <property type="match status" value="1"/>
</dbReference>
<name>A0A853JCB4_9GAMM</name>
<proteinExistence type="predicted"/>
<gene>
    <name evidence="2" type="ORF">H0E84_08805</name>
</gene>
<protein>
    <submittedName>
        <fullName evidence="2">Alpha-E domain-containing protein</fullName>
    </submittedName>
</protein>
<dbReference type="RefSeq" id="WP_180678276.1">
    <property type="nucleotide sequence ID" value="NZ_JACCKA010000055.1"/>
</dbReference>
<feature type="domain" description="DUF403" evidence="1">
    <location>
        <begin position="2"/>
        <end position="311"/>
    </location>
</feature>
<accession>A0A853JCB4</accession>
<dbReference type="InterPro" id="IPR051680">
    <property type="entry name" value="ATP-dep_Glu-Cys_Ligase-2"/>
</dbReference>
<reference evidence="2 3" key="1">
    <citation type="submission" date="2020-07" db="EMBL/GenBank/DDBJ databases">
        <title>Luteimonas sp. SJ-92.</title>
        <authorList>
            <person name="Huang X.-X."/>
            <person name="Xu L."/>
            <person name="Sun J.-Q."/>
        </authorList>
    </citation>
    <scope>NUCLEOTIDE SEQUENCE [LARGE SCALE GENOMIC DNA]</scope>
    <source>
        <strain evidence="2 3">SJ-92</strain>
    </source>
</reference>
<organism evidence="2 3">
    <name type="scientific">Luteimonas salinisoli</name>
    <dbReference type="NCBI Taxonomy" id="2752307"/>
    <lineage>
        <taxon>Bacteria</taxon>
        <taxon>Pseudomonadati</taxon>
        <taxon>Pseudomonadota</taxon>
        <taxon>Gammaproteobacteria</taxon>
        <taxon>Lysobacterales</taxon>
        <taxon>Lysobacteraceae</taxon>
        <taxon>Luteimonas</taxon>
    </lineage>
</organism>
<sequence length="314" mass="35341">MMLARTADGLFWLARYMERADYVARLLQVAGHMNAVRVDDNRSSEWESAIVASGCGESFDAADESADEASVIRFLAFERANPSSIVNCIEIARRNARAVRTSLTTEMWDAVNQTSLELADFTQGPLDADRLAEFLDWVKARVGLFHGVCSNGMLRRDSYHFIRTGQFLERADNTARLLDVKYHVQLPEVTDVGGVVDYYQWLAILRVVGARRAYRVLFKGRVQPAHVAELLISRTVFPRSLAFCFEQITQHLDAIQAQDPELAAAARRQAHVMHAQLRFASIDRVIEEGLHEYLTDIIDRTSALGAEIAKGHLF</sequence>
<dbReference type="EMBL" id="JACCKA010000055">
    <property type="protein sequence ID" value="NZA26485.1"/>
    <property type="molecule type" value="Genomic_DNA"/>
</dbReference>
<dbReference type="Proteomes" id="UP000578091">
    <property type="component" value="Unassembled WGS sequence"/>
</dbReference>